<dbReference type="InterPro" id="IPR036513">
    <property type="entry name" value="STAS_dom_sf"/>
</dbReference>
<dbReference type="InterPro" id="IPR021866">
    <property type="entry name" value="SpoIIAA-like"/>
</dbReference>
<dbReference type="OrthoDB" id="9811577at2"/>
<keyword evidence="2" id="KW-1185">Reference proteome</keyword>
<evidence type="ECO:0000313" key="2">
    <source>
        <dbReference type="Proteomes" id="UP000240509"/>
    </source>
</evidence>
<comment type="caution">
    <text evidence="1">The sequence shown here is derived from an EMBL/GenBank/DDBJ whole genome shotgun (WGS) entry which is preliminary data.</text>
</comment>
<dbReference type="Gene3D" id="3.40.50.10600">
    <property type="entry name" value="SpoIIaa-like domains"/>
    <property type="match status" value="1"/>
</dbReference>
<accession>A0A2T4U9T6</accession>
<sequence length="121" mass="13850">MLKKLSTSEGDILEYEIEGKISAEEEEEMLKEVRRLIETHGKIRMLEYTEKMPTGNLSSFKDYFGFLKDDLKNVEKYALVTDSSAASGLVKAGDAFTKANFRTFGTEDLEKAREWLRQPSK</sequence>
<evidence type="ECO:0000313" key="1">
    <source>
        <dbReference type="EMBL" id="PTL40157.1"/>
    </source>
</evidence>
<dbReference type="Pfam" id="PF11964">
    <property type="entry name" value="SpoIIAA-like"/>
    <property type="match status" value="1"/>
</dbReference>
<dbReference type="InterPro" id="IPR038396">
    <property type="entry name" value="SpoIIAA-like_sf"/>
</dbReference>
<dbReference type="EMBL" id="PZJJ01000002">
    <property type="protein sequence ID" value="PTL40157.1"/>
    <property type="molecule type" value="Genomic_DNA"/>
</dbReference>
<gene>
    <name evidence="1" type="ORF">C6Y45_01900</name>
</gene>
<evidence type="ECO:0008006" key="3">
    <source>
        <dbReference type="Google" id="ProtNLM"/>
    </source>
</evidence>
<dbReference type="Proteomes" id="UP000240509">
    <property type="component" value="Unassembled WGS sequence"/>
</dbReference>
<dbReference type="AlphaFoldDB" id="A0A2T4U9T6"/>
<name>A0A2T4U9T6_9BACI</name>
<protein>
    <recommendedName>
        <fullName evidence="3">STAS/SEC14 domain-containing protein</fullName>
    </recommendedName>
</protein>
<dbReference type="RefSeq" id="WP_107583334.1">
    <property type="nucleotide sequence ID" value="NZ_PZJJ01000002.1"/>
</dbReference>
<organism evidence="1 2">
    <name type="scientific">Alkalicoccus saliphilus</name>
    <dbReference type="NCBI Taxonomy" id="200989"/>
    <lineage>
        <taxon>Bacteria</taxon>
        <taxon>Bacillati</taxon>
        <taxon>Bacillota</taxon>
        <taxon>Bacilli</taxon>
        <taxon>Bacillales</taxon>
        <taxon>Bacillaceae</taxon>
        <taxon>Alkalicoccus</taxon>
    </lineage>
</organism>
<proteinExistence type="predicted"/>
<reference evidence="1 2" key="1">
    <citation type="submission" date="2018-03" db="EMBL/GenBank/DDBJ databases">
        <title>Alkalicoccus saliphilus sp. nov., isolated from a mineral pool.</title>
        <authorList>
            <person name="Zhao B."/>
        </authorList>
    </citation>
    <scope>NUCLEOTIDE SEQUENCE [LARGE SCALE GENOMIC DNA]</scope>
    <source>
        <strain evidence="1 2">6AG</strain>
    </source>
</reference>
<dbReference type="SUPFAM" id="SSF52091">
    <property type="entry name" value="SpoIIaa-like"/>
    <property type="match status" value="1"/>
</dbReference>